<gene>
    <name evidence="2" type="ORF">FX988_01160</name>
</gene>
<proteinExistence type="predicted"/>
<dbReference type="KEGG" id="pmes:FX988_01160"/>
<dbReference type="EMBL" id="CP047656">
    <property type="protein sequence ID" value="QHJ10938.1"/>
    <property type="molecule type" value="Genomic_DNA"/>
</dbReference>
<accession>A0A857JI68</accession>
<organism evidence="2 3">
    <name type="scientific">Paraglaciecola mesophila</name>
    <dbReference type="NCBI Taxonomy" id="197222"/>
    <lineage>
        <taxon>Bacteria</taxon>
        <taxon>Pseudomonadati</taxon>
        <taxon>Pseudomonadota</taxon>
        <taxon>Gammaproteobacteria</taxon>
        <taxon>Alteromonadales</taxon>
        <taxon>Alteromonadaceae</taxon>
        <taxon>Paraglaciecola</taxon>
    </lineage>
</organism>
<feature type="region of interest" description="Disordered" evidence="1">
    <location>
        <begin position="1"/>
        <end position="29"/>
    </location>
</feature>
<dbReference type="Proteomes" id="UP000464524">
    <property type="component" value="Chromosome"/>
</dbReference>
<keyword evidence="3" id="KW-1185">Reference proteome</keyword>
<evidence type="ECO:0000256" key="1">
    <source>
        <dbReference type="SAM" id="MobiDB-lite"/>
    </source>
</evidence>
<sequence>MRVESSVSALQRPLHDNAIKRNKQEDNAKQDVASAFDGAKNVQDIIRSGSVEAFSQADTFRQQASADDTSTFSSQNAIDIYQSVSKEERRSEIQQMLGVDTFA</sequence>
<evidence type="ECO:0000313" key="2">
    <source>
        <dbReference type="EMBL" id="QHJ10938.1"/>
    </source>
</evidence>
<dbReference type="RefSeq" id="WP_160178735.1">
    <property type="nucleotide sequence ID" value="NZ_CP047656.1"/>
</dbReference>
<dbReference type="OrthoDB" id="6387108at2"/>
<protein>
    <submittedName>
        <fullName evidence="2">Uncharacterized protein</fullName>
    </submittedName>
</protein>
<feature type="compositionally biased region" description="Basic and acidic residues" evidence="1">
    <location>
        <begin position="13"/>
        <end position="29"/>
    </location>
</feature>
<name>A0A857JI68_9ALTE</name>
<dbReference type="AlphaFoldDB" id="A0A857JI68"/>
<evidence type="ECO:0000313" key="3">
    <source>
        <dbReference type="Proteomes" id="UP000464524"/>
    </source>
</evidence>
<reference evidence="2 3" key="1">
    <citation type="submission" date="2019-12" db="EMBL/GenBank/DDBJ databases">
        <title>Genome sequencing and assembly of endphytes of Porphyra tenera.</title>
        <authorList>
            <person name="Park J.M."/>
            <person name="Shin R."/>
            <person name="Jo S.H."/>
        </authorList>
    </citation>
    <scope>NUCLEOTIDE SEQUENCE [LARGE SCALE GENOMIC DNA]</scope>
    <source>
        <strain evidence="2 3">GPM4</strain>
    </source>
</reference>